<dbReference type="RefSeq" id="WP_149400901.1">
    <property type="nucleotide sequence ID" value="NZ_BIXY01000016.1"/>
</dbReference>
<protein>
    <recommendedName>
        <fullName evidence="1">BsuBI/PstI restriction endonuclease domain-containing protein</fullName>
    </recommendedName>
</protein>
<comment type="caution">
    <text evidence="2">The sequence shown here is derived from an EMBL/GenBank/DDBJ whole genome shotgun (WGS) entry which is preliminary data.</text>
</comment>
<dbReference type="GO" id="GO:0003677">
    <property type="term" value="F:DNA binding"/>
    <property type="evidence" value="ECO:0007669"/>
    <property type="project" value="InterPro"/>
</dbReference>
<dbReference type="Gene3D" id="3.40.1350.80">
    <property type="match status" value="1"/>
</dbReference>
<dbReference type="InterPro" id="IPR009528">
    <property type="entry name" value="Restrct_endonuc_II_BsuBI_C"/>
</dbReference>
<dbReference type="Proteomes" id="UP000322530">
    <property type="component" value="Unassembled WGS sequence"/>
</dbReference>
<organism evidence="2 3">
    <name type="scientific">Dictyobacter arantiisoli</name>
    <dbReference type="NCBI Taxonomy" id="2014874"/>
    <lineage>
        <taxon>Bacteria</taxon>
        <taxon>Bacillati</taxon>
        <taxon>Chloroflexota</taxon>
        <taxon>Ktedonobacteria</taxon>
        <taxon>Ktedonobacterales</taxon>
        <taxon>Dictyobacteraceae</taxon>
        <taxon>Dictyobacter</taxon>
    </lineage>
</organism>
<dbReference type="EMBL" id="BIXY01000016">
    <property type="protein sequence ID" value="GCF07892.1"/>
    <property type="molecule type" value="Genomic_DNA"/>
</dbReference>
<dbReference type="GO" id="GO:0009307">
    <property type="term" value="P:DNA restriction-modification system"/>
    <property type="evidence" value="ECO:0007669"/>
    <property type="project" value="InterPro"/>
</dbReference>
<dbReference type="AlphaFoldDB" id="A0A5A5T914"/>
<evidence type="ECO:0000313" key="2">
    <source>
        <dbReference type="EMBL" id="GCF07892.1"/>
    </source>
</evidence>
<dbReference type="GO" id="GO:0000287">
    <property type="term" value="F:magnesium ion binding"/>
    <property type="evidence" value="ECO:0007669"/>
    <property type="project" value="InterPro"/>
</dbReference>
<dbReference type="InterPro" id="IPR041963">
    <property type="entry name" value="BsuBI/PstI_C_sf"/>
</dbReference>
<reference evidence="2 3" key="1">
    <citation type="submission" date="2019-01" db="EMBL/GenBank/DDBJ databases">
        <title>Draft genome sequence of Dictyobacter sp. Uno17.</title>
        <authorList>
            <person name="Wang C.M."/>
            <person name="Zheng Y."/>
            <person name="Sakai Y."/>
            <person name="Abe K."/>
            <person name="Yokota A."/>
            <person name="Yabe S."/>
        </authorList>
    </citation>
    <scope>NUCLEOTIDE SEQUENCE [LARGE SCALE GENOMIC DNA]</scope>
    <source>
        <strain evidence="2 3">Uno17</strain>
    </source>
</reference>
<sequence>MLNHNSSGLKHNNGQYFNFALPGPYRHNSLLVDTIELFGPRYTPQASILHLQDNANMVSIHEAEQLQQFGMHSSIKHVLPDIILYQEKKQALFFIEVITKRGMVTPARKYELEECFSACSIRKIYITACYELQDYKHIIGQIAWGSYLWFAHTPDHIIFQW</sequence>
<proteinExistence type="predicted"/>
<feature type="domain" description="BsuBI/PstI restriction endonuclease" evidence="1">
    <location>
        <begin position="25"/>
        <end position="158"/>
    </location>
</feature>
<dbReference type="GO" id="GO:0009036">
    <property type="term" value="F:type II site-specific deoxyribonuclease activity"/>
    <property type="evidence" value="ECO:0007669"/>
    <property type="project" value="InterPro"/>
</dbReference>
<evidence type="ECO:0000313" key="3">
    <source>
        <dbReference type="Proteomes" id="UP000322530"/>
    </source>
</evidence>
<dbReference type="OrthoDB" id="9815272at2"/>
<gene>
    <name evidence="2" type="ORF">KDI_14560</name>
</gene>
<accession>A0A5A5T914</accession>
<evidence type="ECO:0000259" key="1">
    <source>
        <dbReference type="Pfam" id="PF06616"/>
    </source>
</evidence>
<dbReference type="Pfam" id="PF06616">
    <property type="entry name" value="BsuBI_PstI_RE"/>
    <property type="match status" value="1"/>
</dbReference>
<name>A0A5A5T914_9CHLR</name>
<keyword evidence="3" id="KW-1185">Reference proteome</keyword>